<name>A0A161ZUU3_9BACI</name>
<evidence type="ECO:0000256" key="4">
    <source>
        <dbReference type="ARBA" id="ARBA00022544"/>
    </source>
</evidence>
<feature type="transmembrane region" description="Helical" evidence="8">
    <location>
        <begin position="217"/>
        <end position="242"/>
    </location>
</feature>
<evidence type="ECO:0000256" key="1">
    <source>
        <dbReference type="ARBA" id="ARBA00004141"/>
    </source>
</evidence>
<evidence type="ECO:0000256" key="8">
    <source>
        <dbReference type="SAM" id="Phobius"/>
    </source>
</evidence>
<evidence type="ECO:0000256" key="3">
    <source>
        <dbReference type="ARBA" id="ARBA00022448"/>
    </source>
</evidence>
<sequence>MLDNGKITANQYKMLVLLFTIGSSILVAPTALVNDAKQDAWIATIFTIIISILLVLMYIKIYSIFPNMTLVEICELLLGKWIGKFAVALFLMYAFILSGELLREIGDFTTTQMMPDTPIDAIHIVFMGVVVMATLLGLEVIGRSSEIISLWLFILLAIYFIAILPQIKIGNLQPILGEGMKPILFGFYHFFSLPYLELIVFLMIAPFVNHQKGAEKGFLVGVIIGGILLTFVVMFSILVLGVENTARQIYPSYALARKIEIGKFFSRVEVIMAGIWFLSIFYKLTISFYAFVLGLSQLFKIKDYRPITLPISMMLIVYAIVFHPNIVHFFEFLHNIWPLYSLTIGFLFPLILLGTALMKKRQHHVRGNR</sequence>
<organism evidence="9 10">
    <name type="scientific">Aeribacillus pallidus</name>
    <dbReference type="NCBI Taxonomy" id="33936"/>
    <lineage>
        <taxon>Bacteria</taxon>
        <taxon>Bacillati</taxon>
        <taxon>Bacillota</taxon>
        <taxon>Bacilli</taxon>
        <taxon>Bacillales</taxon>
        <taxon>Bacillaceae</taxon>
        <taxon>Aeribacillus</taxon>
    </lineage>
</organism>
<protein>
    <submittedName>
        <fullName evidence="9">Uncharacterized protein</fullName>
    </submittedName>
</protein>
<feature type="transmembrane region" description="Helical" evidence="8">
    <location>
        <begin position="307"/>
        <end position="330"/>
    </location>
</feature>
<reference evidence="9 10" key="1">
    <citation type="submission" date="2016-04" db="EMBL/GenBank/DDBJ databases">
        <title>Draft genome sequence of Aeribacillus pallidus 8m3 from petroleum reservoir.</title>
        <authorList>
            <person name="Poltaraus A.B."/>
            <person name="Nazina T.N."/>
            <person name="Tourova T.P."/>
            <person name="Malakho S.M."/>
            <person name="Korshunova A.V."/>
            <person name="Sokolova D.S."/>
        </authorList>
    </citation>
    <scope>NUCLEOTIDE SEQUENCE [LARGE SCALE GENOMIC DNA]</scope>
    <source>
        <strain evidence="9 10">8m3</strain>
    </source>
</reference>
<dbReference type="Gene3D" id="1.20.1740.10">
    <property type="entry name" value="Amino acid/polyamine transporter I"/>
    <property type="match status" value="1"/>
</dbReference>
<feature type="transmembrane region" description="Helical" evidence="8">
    <location>
        <begin position="336"/>
        <end position="358"/>
    </location>
</feature>
<comment type="caution">
    <text evidence="9">The sequence shown here is derived from an EMBL/GenBank/DDBJ whole genome shotgun (WGS) entry which is preliminary data.</text>
</comment>
<evidence type="ECO:0000256" key="5">
    <source>
        <dbReference type="ARBA" id="ARBA00022692"/>
    </source>
</evidence>
<evidence type="ECO:0000256" key="2">
    <source>
        <dbReference type="ARBA" id="ARBA00007998"/>
    </source>
</evidence>
<dbReference type="EMBL" id="LWBR01000013">
    <property type="protein sequence ID" value="KZN97037.1"/>
    <property type="molecule type" value="Genomic_DNA"/>
</dbReference>
<dbReference type="NCBIfam" id="TIGR00912">
    <property type="entry name" value="2A0309"/>
    <property type="match status" value="1"/>
</dbReference>
<dbReference type="PANTHER" id="PTHR34975:SF2">
    <property type="entry name" value="SPORE GERMINATION PROTEIN A2"/>
    <property type="match status" value="1"/>
</dbReference>
<keyword evidence="3" id="KW-0813">Transport</keyword>
<dbReference type="Pfam" id="PF03845">
    <property type="entry name" value="Spore_permease"/>
    <property type="match status" value="1"/>
</dbReference>
<keyword evidence="6 8" id="KW-1133">Transmembrane helix</keyword>
<dbReference type="RefSeq" id="WP_063387294.1">
    <property type="nucleotide sequence ID" value="NZ_LWBR01000013.1"/>
</dbReference>
<dbReference type="GO" id="GO:0016020">
    <property type="term" value="C:membrane"/>
    <property type="evidence" value="ECO:0007669"/>
    <property type="project" value="UniProtKB-SubCell"/>
</dbReference>
<dbReference type="GO" id="GO:0009847">
    <property type="term" value="P:spore germination"/>
    <property type="evidence" value="ECO:0007669"/>
    <property type="project" value="InterPro"/>
</dbReference>
<evidence type="ECO:0000313" key="9">
    <source>
        <dbReference type="EMBL" id="KZN97037.1"/>
    </source>
</evidence>
<accession>A0A161ZUU3</accession>
<dbReference type="InterPro" id="IPR004761">
    <property type="entry name" value="Spore_GerAB"/>
</dbReference>
<feature type="transmembrane region" description="Helical" evidence="8">
    <location>
        <begin position="12"/>
        <end position="34"/>
    </location>
</feature>
<evidence type="ECO:0000313" key="10">
    <source>
        <dbReference type="Proteomes" id="UP000076476"/>
    </source>
</evidence>
<feature type="transmembrane region" description="Helical" evidence="8">
    <location>
        <begin position="121"/>
        <end position="141"/>
    </location>
</feature>
<feature type="transmembrane region" description="Helical" evidence="8">
    <location>
        <begin position="270"/>
        <end position="295"/>
    </location>
</feature>
<keyword evidence="4" id="KW-0309">Germination</keyword>
<evidence type="ECO:0000256" key="6">
    <source>
        <dbReference type="ARBA" id="ARBA00022989"/>
    </source>
</evidence>
<feature type="transmembrane region" description="Helical" evidence="8">
    <location>
        <begin position="40"/>
        <end position="61"/>
    </location>
</feature>
<comment type="subcellular location">
    <subcellularLocation>
        <location evidence="1">Membrane</location>
        <topology evidence="1">Multi-pass membrane protein</topology>
    </subcellularLocation>
</comment>
<feature type="transmembrane region" description="Helical" evidence="8">
    <location>
        <begin position="81"/>
        <end position="101"/>
    </location>
</feature>
<keyword evidence="5 8" id="KW-0812">Transmembrane</keyword>
<dbReference type="Proteomes" id="UP000076476">
    <property type="component" value="Unassembled WGS sequence"/>
</dbReference>
<evidence type="ECO:0000256" key="7">
    <source>
        <dbReference type="ARBA" id="ARBA00023136"/>
    </source>
</evidence>
<dbReference type="OrthoDB" id="2078716at2"/>
<gene>
    <name evidence="9" type="ORF">AZI98_05590</name>
</gene>
<comment type="similarity">
    <text evidence="2">Belongs to the amino acid-polyamine-organocation (APC) superfamily. Spore germination protein (SGP) (TC 2.A.3.9) family.</text>
</comment>
<dbReference type="PANTHER" id="PTHR34975">
    <property type="entry name" value="SPORE GERMINATION PROTEIN A2"/>
    <property type="match status" value="1"/>
</dbReference>
<keyword evidence="10" id="KW-1185">Reference proteome</keyword>
<feature type="transmembrane region" description="Helical" evidence="8">
    <location>
        <begin position="148"/>
        <end position="167"/>
    </location>
</feature>
<keyword evidence="7 8" id="KW-0472">Membrane</keyword>
<proteinExistence type="inferred from homology"/>
<dbReference type="AlphaFoldDB" id="A0A161ZUU3"/>
<dbReference type="STRING" id="33936.AZI98_05590"/>
<feature type="transmembrane region" description="Helical" evidence="8">
    <location>
        <begin position="187"/>
        <end position="205"/>
    </location>
</feature>